<evidence type="ECO:0000256" key="1">
    <source>
        <dbReference type="SAM" id="SignalP"/>
    </source>
</evidence>
<keyword evidence="3" id="KW-1185">Reference proteome</keyword>
<dbReference type="Proteomes" id="UP000585050">
    <property type="component" value="Unassembled WGS sequence"/>
</dbReference>
<dbReference type="RefSeq" id="WP_168883279.1">
    <property type="nucleotide sequence ID" value="NZ_JABAIL010000004.1"/>
</dbReference>
<reference evidence="2 3" key="1">
    <citation type="submission" date="2020-04" db="EMBL/GenBank/DDBJ databases">
        <title>Flammeovirga sp. SR4, a novel species isolated from seawater.</title>
        <authorList>
            <person name="Wang X."/>
        </authorList>
    </citation>
    <scope>NUCLEOTIDE SEQUENCE [LARGE SCALE GENOMIC DNA]</scope>
    <source>
        <strain evidence="2 3">SR4</strain>
    </source>
</reference>
<sequence length="154" mass="17107">MSIKNILFSAFIFFGFSSNIFAQGLNSYDFLTDETQEIINDIEKKNDILENTQSIVVKENNGEKYDLEYSKFFENKFNKEGDDKLNVLSNSDSALTPVVTINNGGKPIYKPVAEAVSVVQSDGTNVYYANSDKIMGASNVLPGARILVISLKKE</sequence>
<feature type="signal peptide" evidence="1">
    <location>
        <begin position="1"/>
        <end position="22"/>
    </location>
</feature>
<protein>
    <submittedName>
        <fullName evidence="2">Uncharacterized protein</fullName>
    </submittedName>
</protein>
<dbReference type="AlphaFoldDB" id="A0A7X8SLR7"/>
<accession>A0A7X8SLR7</accession>
<organism evidence="2 3">
    <name type="scientific">Flammeovirga agarivorans</name>
    <dbReference type="NCBI Taxonomy" id="2726742"/>
    <lineage>
        <taxon>Bacteria</taxon>
        <taxon>Pseudomonadati</taxon>
        <taxon>Bacteroidota</taxon>
        <taxon>Cytophagia</taxon>
        <taxon>Cytophagales</taxon>
        <taxon>Flammeovirgaceae</taxon>
        <taxon>Flammeovirga</taxon>
    </lineage>
</organism>
<evidence type="ECO:0000313" key="2">
    <source>
        <dbReference type="EMBL" id="NLR92571.1"/>
    </source>
</evidence>
<evidence type="ECO:0000313" key="3">
    <source>
        <dbReference type="Proteomes" id="UP000585050"/>
    </source>
</evidence>
<comment type="caution">
    <text evidence="2">The sequence shown here is derived from an EMBL/GenBank/DDBJ whole genome shotgun (WGS) entry which is preliminary data.</text>
</comment>
<name>A0A7X8SLR7_9BACT</name>
<keyword evidence="1" id="KW-0732">Signal</keyword>
<gene>
    <name evidence="2" type="ORF">HGP29_15240</name>
</gene>
<dbReference type="EMBL" id="JABAIL010000004">
    <property type="protein sequence ID" value="NLR92571.1"/>
    <property type="molecule type" value="Genomic_DNA"/>
</dbReference>
<feature type="chain" id="PRO_5031169279" evidence="1">
    <location>
        <begin position="23"/>
        <end position="154"/>
    </location>
</feature>
<proteinExistence type="predicted"/>